<evidence type="ECO:0000259" key="2">
    <source>
        <dbReference type="SMART" id="SM00775"/>
    </source>
</evidence>
<dbReference type="InterPro" id="IPR023214">
    <property type="entry name" value="HAD_sf"/>
</dbReference>
<dbReference type="InterPro" id="IPR007651">
    <property type="entry name" value="Lipin_N"/>
</dbReference>
<dbReference type="GO" id="GO:0008195">
    <property type="term" value="F:phosphatidate phosphatase activity"/>
    <property type="evidence" value="ECO:0007669"/>
    <property type="project" value="TreeGrafter"/>
</dbReference>
<dbReference type="SUPFAM" id="SSF56784">
    <property type="entry name" value="HAD-like"/>
    <property type="match status" value="1"/>
</dbReference>
<reference evidence="3 4" key="1">
    <citation type="submission" date="2024-03" db="EMBL/GenBank/DDBJ databases">
        <title>The Acrasis kona genome and developmental transcriptomes reveal deep origins of eukaryotic multicellular pathways.</title>
        <authorList>
            <person name="Sheikh S."/>
            <person name="Fu C.-J."/>
            <person name="Brown M.W."/>
            <person name="Baldauf S.L."/>
        </authorList>
    </citation>
    <scope>NUCLEOTIDE SEQUENCE [LARGE SCALE GENOMIC DNA]</scope>
    <source>
        <strain evidence="3 4">ATCC MYA-3509</strain>
    </source>
</reference>
<evidence type="ECO:0000313" key="4">
    <source>
        <dbReference type="Proteomes" id="UP001431209"/>
    </source>
</evidence>
<comment type="caution">
    <text evidence="3">The sequence shown here is derived from an EMBL/GenBank/DDBJ whole genome shotgun (WGS) entry which is preliminary data.</text>
</comment>
<dbReference type="PANTHER" id="PTHR12181">
    <property type="entry name" value="LIPIN"/>
    <property type="match status" value="1"/>
</dbReference>
<dbReference type="InterPro" id="IPR026058">
    <property type="entry name" value="LIPIN"/>
</dbReference>
<feature type="domain" description="LNS2/PITP" evidence="2">
    <location>
        <begin position="232"/>
        <end position="388"/>
    </location>
</feature>
<dbReference type="Gene3D" id="3.40.50.1000">
    <property type="entry name" value="HAD superfamily/HAD-like"/>
    <property type="match status" value="1"/>
</dbReference>
<dbReference type="InterPro" id="IPR031315">
    <property type="entry name" value="LNS2/PITP"/>
</dbReference>
<dbReference type="SMART" id="SM00775">
    <property type="entry name" value="LNS2"/>
    <property type="match status" value="1"/>
</dbReference>
<evidence type="ECO:0000256" key="1">
    <source>
        <dbReference type="ARBA" id="ARBA00005476"/>
    </source>
</evidence>
<evidence type="ECO:0000313" key="3">
    <source>
        <dbReference type="EMBL" id="KAL0488592.1"/>
    </source>
</evidence>
<dbReference type="Pfam" id="PF04571">
    <property type="entry name" value="Lipin_N"/>
    <property type="match status" value="1"/>
</dbReference>
<dbReference type="AlphaFoldDB" id="A0AAW2ZH08"/>
<comment type="similarity">
    <text evidence="1">Belongs to the lipin family.</text>
</comment>
<dbReference type="InterPro" id="IPR013209">
    <property type="entry name" value="LNS2"/>
</dbReference>
<dbReference type="Proteomes" id="UP001431209">
    <property type="component" value="Unassembled WGS sequence"/>
</dbReference>
<proteinExistence type="inferred from homology"/>
<name>A0AAW2ZH08_9EUKA</name>
<organism evidence="3 4">
    <name type="scientific">Acrasis kona</name>
    <dbReference type="NCBI Taxonomy" id="1008807"/>
    <lineage>
        <taxon>Eukaryota</taxon>
        <taxon>Discoba</taxon>
        <taxon>Heterolobosea</taxon>
        <taxon>Tetramitia</taxon>
        <taxon>Eutetramitia</taxon>
        <taxon>Acrasidae</taxon>
        <taxon>Acrasis</taxon>
    </lineage>
</organism>
<sequence length="469" mass="52934">MSCVDIVAIRQPDGTFKCSPIIVRFSKIATVKQYVSILIDGDGVNNNCGFQFVLDKGYQYGHFEPIEDFQQNKLPDKSQEIDANEQCNVESPLKNPHYYKKDTKDRVEAIVKDLPQPIDTKNDHATPSVASSLVKKMYNIFGGENEAAAEVKASDSNKHSEEHVTAAALTWSESILSHINSEHYTNEMMTPCTEWINQLNLNKRGEVCKVTFVSNGEMVNGKLFVWDHNVKIVISDVDGTITKSDIWGFLYTQMGKDYTHEGISKLYTSIHKLGYKFIYLTARPITQATATRVYIESIHQNKHVMPSGPVITTPNRLMMAMAREVIIRRPETFKIAMLLAIKNIFLENEKPFIAGFGNRPTDCQSYIAAGVDPSRSYRINPKGELTVFATSTVFNGYNKLHEIVNDLFPSLLKAVHDHLQLTQEDGGDVNVVDQKPKHVNVDIMKESKECLRCLPVEKTRVDVIDELNK</sequence>
<protein>
    <submittedName>
        <fullName evidence="3">Phosphatidate phosphatase</fullName>
    </submittedName>
</protein>
<keyword evidence="4" id="KW-1185">Reference proteome</keyword>
<dbReference type="Pfam" id="PF08235">
    <property type="entry name" value="LNS2"/>
    <property type="match status" value="1"/>
</dbReference>
<gene>
    <name evidence="3" type="ORF">AKO1_015734</name>
</gene>
<dbReference type="PANTHER" id="PTHR12181:SF12">
    <property type="entry name" value="PHOSPHATIDATE PHOSPHATASE"/>
    <property type="match status" value="1"/>
</dbReference>
<dbReference type="InterPro" id="IPR036412">
    <property type="entry name" value="HAD-like_sf"/>
</dbReference>
<dbReference type="EMBL" id="JAOPGA020001450">
    <property type="protein sequence ID" value="KAL0488592.1"/>
    <property type="molecule type" value="Genomic_DNA"/>
</dbReference>
<accession>A0AAW2ZH08</accession>